<organism evidence="7 8">
    <name type="scientific">Roridomyces roridus</name>
    <dbReference type="NCBI Taxonomy" id="1738132"/>
    <lineage>
        <taxon>Eukaryota</taxon>
        <taxon>Fungi</taxon>
        <taxon>Dikarya</taxon>
        <taxon>Basidiomycota</taxon>
        <taxon>Agaricomycotina</taxon>
        <taxon>Agaricomycetes</taxon>
        <taxon>Agaricomycetidae</taxon>
        <taxon>Agaricales</taxon>
        <taxon>Marasmiineae</taxon>
        <taxon>Mycenaceae</taxon>
        <taxon>Roridomyces</taxon>
    </lineage>
</organism>
<keyword evidence="8" id="KW-1185">Reference proteome</keyword>
<evidence type="ECO:0000256" key="5">
    <source>
        <dbReference type="SAM" id="MobiDB-lite"/>
    </source>
</evidence>
<dbReference type="Pfam" id="PF01753">
    <property type="entry name" value="zf-MYND"/>
    <property type="match status" value="1"/>
</dbReference>
<evidence type="ECO:0000259" key="6">
    <source>
        <dbReference type="PROSITE" id="PS50865"/>
    </source>
</evidence>
<feature type="domain" description="MYND-type" evidence="6">
    <location>
        <begin position="304"/>
        <end position="351"/>
    </location>
</feature>
<evidence type="ECO:0000256" key="4">
    <source>
        <dbReference type="PROSITE-ProRule" id="PRU00134"/>
    </source>
</evidence>
<keyword evidence="1" id="KW-0479">Metal-binding</keyword>
<evidence type="ECO:0000256" key="1">
    <source>
        <dbReference type="ARBA" id="ARBA00022723"/>
    </source>
</evidence>
<dbReference type="PROSITE" id="PS50865">
    <property type="entry name" value="ZF_MYND_2"/>
    <property type="match status" value="1"/>
</dbReference>
<evidence type="ECO:0000256" key="3">
    <source>
        <dbReference type="ARBA" id="ARBA00022833"/>
    </source>
</evidence>
<dbReference type="Gene3D" id="6.10.140.2220">
    <property type="match status" value="1"/>
</dbReference>
<dbReference type="InterPro" id="IPR002893">
    <property type="entry name" value="Znf_MYND"/>
</dbReference>
<dbReference type="GO" id="GO:0008270">
    <property type="term" value="F:zinc ion binding"/>
    <property type="evidence" value="ECO:0007669"/>
    <property type="project" value="UniProtKB-KW"/>
</dbReference>
<gene>
    <name evidence="7" type="ORF">FB45DRAFT_1081441</name>
</gene>
<dbReference type="Proteomes" id="UP001221142">
    <property type="component" value="Unassembled WGS sequence"/>
</dbReference>
<reference evidence="7" key="1">
    <citation type="submission" date="2023-03" db="EMBL/GenBank/DDBJ databases">
        <title>Massive genome expansion in bonnet fungi (Mycena s.s.) driven by repeated elements and novel gene families across ecological guilds.</title>
        <authorList>
            <consortium name="Lawrence Berkeley National Laboratory"/>
            <person name="Harder C.B."/>
            <person name="Miyauchi S."/>
            <person name="Viragh M."/>
            <person name="Kuo A."/>
            <person name="Thoen E."/>
            <person name="Andreopoulos B."/>
            <person name="Lu D."/>
            <person name="Skrede I."/>
            <person name="Drula E."/>
            <person name="Henrissat B."/>
            <person name="Morin E."/>
            <person name="Kohler A."/>
            <person name="Barry K."/>
            <person name="LaButti K."/>
            <person name="Morin E."/>
            <person name="Salamov A."/>
            <person name="Lipzen A."/>
            <person name="Mereny Z."/>
            <person name="Hegedus B."/>
            <person name="Baldrian P."/>
            <person name="Stursova M."/>
            <person name="Weitz H."/>
            <person name="Taylor A."/>
            <person name="Grigoriev I.V."/>
            <person name="Nagy L.G."/>
            <person name="Martin F."/>
            <person name="Kauserud H."/>
        </authorList>
    </citation>
    <scope>NUCLEOTIDE SEQUENCE</scope>
    <source>
        <strain evidence="7">9284</strain>
    </source>
</reference>
<evidence type="ECO:0000313" key="7">
    <source>
        <dbReference type="EMBL" id="KAJ7604343.1"/>
    </source>
</evidence>
<sequence>MPSTLSKNTPGIPPDLELAFSDPLAWEQRWEQVFAAIGGRRAARVLGLRHEENVVHKVAISPYMQDPKNRHTVIHDVRSMQKALCTLQAQMTDDDISLPVVQERWMSASPTRRGEIILAGLVAACTTIPTLNDARCLCAKEMSVKSHRQNARLFLDLLEEMRASNSTEAEEPPTRDAHRTRRKPFDGRPYTVWDAIVADQKSPKTTVAAKTALAKILAERNMLIGSVVNSALRSILDLPPLQLCKAKNASKPRISPDIVQSSLDRVRSVGGEKAAQEFGKVARQIEKGVHARSKEIHAAGKQMCHSCKKFNETTTKFPRCKRCWDTLEKSIVYCSTECQKIDWKAGHQKECGKLLQLEDLTL</sequence>
<proteinExistence type="predicted"/>
<dbReference type="SUPFAM" id="SSF144232">
    <property type="entry name" value="HIT/MYND zinc finger-like"/>
    <property type="match status" value="1"/>
</dbReference>
<dbReference type="AlphaFoldDB" id="A0AAD7F937"/>
<keyword evidence="2 4" id="KW-0863">Zinc-finger</keyword>
<feature type="region of interest" description="Disordered" evidence="5">
    <location>
        <begin position="164"/>
        <end position="184"/>
    </location>
</feature>
<protein>
    <recommendedName>
        <fullName evidence="6">MYND-type domain-containing protein</fullName>
    </recommendedName>
</protein>
<evidence type="ECO:0000256" key="2">
    <source>
        <dbReference type="ARBA" id="ARBA00022771"/>
    </source>
</evidence>
<accession>A0AAD7F937</accession>
<name>A0AAD7F937_9AGAR</name>
<keyword evidence="3" id="KW-0862">Zinc</keyword>
<evidence type="ECO:0000313" key="8">
    <source>
        <dbReference type="Proteomes" id="UP001221142"/>
    </source>
</evidence>
<comment type="caution">
    <text evidence="7">The sequence shown here is derived from an EMBL/GenBank/DDBJ whole genome shotgun (WGS) entry which is preliminary data.</text>
</comment>
<dbReference type="EMBL" id="JARKIF010000107">
    <property type="protein sequence ID" value="KAJ7604343.1"/>
    <property type="molecule type" value="Genomic_DNA"/>
</dbReference>